<protein>
    <recommendedName>
        <fullName evidence="6">Phycobilisome protein</fullName>
    </recommendedName>
</protein>
<reference evidence="4" key="2">
    <citation type="journal article" date="2022" name="Microbiol. Resour. Announc.">
        <title>Metagenome Sequencing to Explore Phylogenomics of Terrestrial Cyanobacteria.</title>
        <authorList>
            <person name="Ward R.D."/>
            <person name="Stajich J.E."/>
            <person name="Johansen J.R."/>
            <person name="Huntemann M."/>
            <person name="Clum A."/>
            <person name="Foster B."/>
            <person name="Foster B."/>
            <person name="Roux S."/>
            <person name="Palaniappan K."/>
            <person name="Varghese N."/>
            <person name="Mukherjee S."/>
            <person name="Reddy T.B.K."/>
            <person name="Daum C."/>
            <person name="Copeland A."/>
            <person name="Chen I.A."/>
            <person name="Ivanova N.N."/>
            <person name="Kyrpides N.C."/>
            <person name="Shapiro N."/>
            <person name="Eloe-Fadrosh E.A."/>
            <person name="Pietrasiak N."/>
        </authorList>
    </citation>
    <scope>NUCLEOTIDE SEQUENCE</scope>
    <source>
        <strain evidence="4">UHER 2000/2452</strain>
    </source>
</reference>
<dbReference type="Proteomes" id="UP000757435">
    <property type="component" value="Unassembled WGS sequence"/>
</dbReference>
<proteinExistence type="inferred from homology"/>
<dbReference type="InterPro" id="IPR038719">
    <property type="entry name" value="Phycobilisome_asu/bsu_sf"/>
</dbReference>
<reference evidence="4" key="1">
    <citation type="submission" date="2021-05" db="EMBL/GenBank/DDBJ databases">
        <authorList>
            <person name="Pietrasiak N."/>
            <person name="Ward R."/>
            <person name="Stajich J.E."/>
            <person name="Kurbessoian T."/>
        </authorList>
    </citation>
    <scope>NUCLEOTIDE SEQUENCE</scope>
    <source>
        <strain evidence="4">UHER 2000/2452</strain>
    </source>
</reference>
<organism evidence="4 5">
    <name type="scientific">Drouetiella hepatica Uher 2000/2452</name>
    <dbReference type="NCBI Taxonomy" id="904376"/>
    <lineage>
        <taxon>Bacteria</taxon>
        <taxon>Bacillati</taxon>
        <taxon>Cyanobacteriota</taxon>
        <taxon>Cyanophyceae</taxon>
        <taxon>Oculatellales</taxon>
        <taxon>Oculatellaceae</taxon>
        <taxon>Drouetiella</taxon>
    </lineage>
</organism>
<evidence type="ECO:0008006" key="6">
    <source>
        <dbReference type="Google" id="ProtNLM"/>
    </source>
</evidence>
<keyword evidence="3" id="KW-0089">Bile pigment</keyword>
<dbReference type="AlphaFoldDB" id="A0A951Q8C7"/>
<accession>A0A951Q8C7</accession>
<evidence type="ECO:0000256" key="3">
    <source>
        <dbReference type="ARBA" id="ARBA00023307"/>
    </source>
</evidence>
<gene>
    <name evidence="4" type="ORF">KME15_03605</name>
</gene>
<evidence type="ECO:0000256" key="1">
    <source>
        <dbReference type="ARBA" id="ARBA00008182"/>
    </source>
</evidence>
<evidence type="ECO:0000256" key="2">
    <source>
        <dbReference type="ARBA" id="ARBA00022991"/>
    </source>
</evidence>
<sequence length="164" mass="18782">MHPQIEEIFDDAGSRYLKIEELRLVAQYASSVPDRLATYRSLRDCELDVMQWVADQLQAEMPQEPEATLERSITNALLMLRHCGLTMLLNQDSIVKERFLNWVQPTVEVYNTQAIDARLYQLLNQRLDEALGKQMILLSPILLMAQNALLPQKVESVNGVAIGW</sequence>
<dbReference type="Gene3D" id="1.10.490.20">
    <property type="entry name" value="Phycocyanins"/>
    <property type="match status" value="1"/>
</dbReference>
<comment type="similarity">
    <text evidence="1">Belongs to the phycobiliprotein family.</text>
</comment>
<name>A0A951Q8C7_9CYAN</name>
<comment type="caution">
    <text evidence="4">The sequence shown here is derived from an EMBL/GenBank/DDBJ whole genome shotgun (WGS) entry which is preliminary data.</text>
</comment>
<evidence type="ECO:0000313" key="5">
    <source>
        <dbReference type="Proteomes" id="UP000757435"/>
    </source>
</evidence>
<evidence type="ECO:0000313" key="4">
    <source>
        <dbReference type="EMBL" id="MBW4657734.1"/>
    </source>
</evidence>
<dbReference type="EMBL" id="JAHHHD010000002">
    <property type="protein sequence ID" value="MBW4657734.1"/>
    <property type="molecule type" value="Genomic_DNA"/>
</dbReference>
<dbReference type="SUPFAM" id="SSF46458">
    <property type="entry name" value="Globin-like"/>
    <property type="match status" value="1"/>
</dbReference>
<dbReference type="InterPro" id="IPR009050">
    <property type="entry name" value="Globin-like_sf"/>
</dbReference>
<keyword evidence="2" id="KW-0157">Chromophore</keyword>